<dbReference type="GO" id="GO:0016121">
    <property type="term" value="P:carotene catabolic process"/>
    <property type="evidence" value="ECO:0007669"/>
    <property type="project" value="TreeGrafter"/>
</dbReference>
<dbReference type="PANTHER" id="PTHR10543:SF101">
    <property type="entry name" value="9-CIS-EPOXYCAROTENOID DIOXYGENASE NCED6, CHLOROPLASTIC"/>
    <property type="match status" value="1"/>
</dbReference>
<comment type="caution">
    <text evidence="7">The sequence shown here is derived from an EMBL/GenBank/DDBJ whole genome shotgun (WGS) entry which is preliminary data.</text>
</comment>
<keyword evidence="8" id="KW-1185">Reference proteome</keyword>
<dbReference type="InterPro" id="IPR004294">
    <property type="entry name" value="Carotenoid_Oase"/>
</dbReference>
<feature type="binding site" evidence="5">
    <location>
        <position position="280"/>
    </location>
    <ligand>
        <name>Fe cation</name>
        <dbReference type="ChEBI" id="CHEBI:24875"/>
        <note>catalytic</note>
    </ligand>
</feature>
<organism evidence="7 8">
    <name type="scientific">Erythroxylum novogranatense</name>
    <dbReference type="NCBI Taxonomy" id="1862640"/>
    <lineage>
        <taxon>Eukaryota</taxon>
        <taxon>Viridiplantae</taxon>
        <taxon>Streptophyta</taxon>
        <taxon>Embryophyta</taxon>
        <taxon>Tracheophyta</taxon>
        <taxon>Spermatophyta</taxon>
        <taxon>Magnoliopsida</taxon>
        <taxon>eudicotyledons</taxon>
        <taxon>Gunneridae</taxon>
        <taxon>Pentapetalae</taxon>
        <taxon>rosids</taxon>
        <taxon>fabids</taxon>
        <taxon>Malpighiales</taxon>
        <taxon>Erythroxylaceae</taxon>
        <taxon>Erythroxylum</taxon>
    </lineage>
</organism>
<accession>A0AAV8TC27</accession>
<feature type="binding site" evidence="5">
    <location>
        <position position="329"/>
    </location>
    <ligand>
        <name>Fe cation</name>
        <dbReference type="ChEBI" id="CHEBI:24875"/>
        <note>catalytic</note>
    </ligand>
</feature>
<evidence type="ECO:0000256" key="6">
    <source>
        <dbReference type="SAM" id="MobiDB-lite"/>
    </source>
</evidence>
<keyword evidence="4 5" id="KW-0408">Iron</keyword>
<evidence type="ECO:0000256" key="5">
    <source>
        <dbReference type="PIRSR" id="PIRSR604294-1"/>
    </source>
</evidence>
<dbReference type="Proteomes" id="UP001159364">
    <property type="component" value="Linkage Group LG05"/>
</dbReference>
<evidence type="ECO:0000256" key="4">
    <source>
        <dbReference type="ARBA" id="ARBA00023004"/>
    </source>
</evidence>
<comment type="similarity">
    <text evidence="1">Belongs to the carotenoid oxygenase family.</text>
</comment>
<feature type="region of interest" description="Disordered" evidence="6">
    <location>
        <begin position="57"/>
        <end position="80"/>
    </location>
</feature>
<evidence type="ECO:0000313" key="8">
    <source>
        <dbReference type="Proteomes" id="UP001159364"/>
    </source>
</evidence>
<dbReference type="GO" id="GO:0010436">
    <property type="term" value="F:carotenoid dioxygenase activity"/>
    <property type="evidence" value="ECO:0007669"/>
    <property type="project" value="TreeGrafter"/>
</dbReference>
<keyword evidence="3" id="KW-0560">Oxidoreductase</keyword>
<dbReference type="EMBL" id="JAIWQS010000005">
    <property type="protein sequence ID" value="KAJ8763921.1"/>
    <property type="molecule type" value="Genomic_DNA"/>
</dbReference>
<evidence type="ECO:0000256" key="1">
    <source>
        <dbReference type="ARBA" id="ARBA00006787"/>
    </source>
</evidence>
<evidence type="ECO:0000313" key="7">
    <source>
        <dbReference type="EMBL" id="KAJ8763921.1"/>
    </source>
</evidence>
<feature type="binding site" evidence="5">
    <location>
        <position position="394"/>
    </location>
    <ligand>
        <name>Fe cation</name>
        <dbReference type="ChEBI" id="CHEBI:24875"/>
        <note>catalytic</note>
    </ligand>
</feature>
<dbReference type="Pfam" id="PF03055">
    <property type="entry name" value="RPE65"/>
    <property type="match status" value="1"/>
</dbReference>
<reference evidence="7 8" key="1">
    <citation type="submission" date="2021-09" db="EMBL/GenBank/DDBJ databases">
        <title>Genomic insights and catalytic innovation underlie evolution of tropane alkaloids biosynthesis.</title>
        <authorList>
            <person name="Wang Y.-J."/>
            <person name="Tian T."/>
            <person name="Huang J.-P."/>
            <person name="Huang S.-X."/>
        </authorList>
    </citation>
    <scope>NUCLEOTIDE SEQUENCE [LARGE SCALE GENOMIC DNA]</scope>
    <source>
        <strain evidence="7">KIB-2018</strain>
        <tissue evidence="7">Leaf</tissue>
    </source>
</reference>
<evidence type="ECO:0008006" key="9">
    <source>
        <dbReference type="Google" id="ProtNLM"/>
    </source>
</evidence>
<comment type="cofactor">
    <cofactor evidence="5">
        <name>Fe(2+)</name>
        <dbReference type="ChEBI" id="CHEBI:29033"/>
    </cofactor>
    <text evidence="5">Binds 1 Fe(2+) ion per subunit.</text>
</comment>
<keyword evidence="3" id="KW-0223">Dioxygenase</keyword>
<dbReference type="GO" id="GO:0009570">
    <property type="term" value="C:chloroplast stroma"/>
    <property type="evidence" value="ECO:0007669"/>
    <property type="project" value="TreeGrafter"/>
</dbReference>
<feature type="compositionally biased region" description="Polar residues" evidence="6">
    <location>
        <begin position="64"/>
        <end position="77"/>
    </location>
</feature>
<evidence type="ECO:0000256" key="2">
    <source>
        <dbReference type="ARBA" id="ARBA00022723"/>
    </source>
</evidence>
<keyword evidence="2 5" id="KW-0479">Metal-binding</keyword>
<gene>
    <name evidence="7" type="ORF">K2173_003703</name>
</gene>
<feature type="binding site" evidence="5">
    <location>
        <position position="568"/>
    </location>
    <ligand>
        <name>Fe cation</name>
        <dbReference type="ChEBI" id="CHEBI:24875"/>
        <note>catalytic</note>
    </ligand>
</feature>
<protein>
    <recommendedName>
        <fullName evidence="9">9-cis-epoxycarotenoid dioxygenase</fullName>
    </recommendedName>
</protein>
<sequence length="583" mass="64648">MQPCAYRLPTSSSNPSTSVPNSYNLNTSVHRCTVVTCKIVVNPAKWIHNLNSKALSLRPPLSPSDKTQPSSLASNSLPDYERPKAHLNPLQKVVAGALDMIEEFVIAPLERQQELPVRQDLEIAGEIPNCLHGIYLRNGPNPLHLPKGGHHFFDSDGMIHAVSLGLENRASYTCKYTRTSRLEQESSLSRPIFPKPIGELHGHLGVARLALFVARTCVGVVDGSQGVGVANAGLAFFNGRLLAMSEDELPYHVKIKPDGNLETVGRFTFNGQLDYQMIAHPKMDPITGELHALSYNVVTKPYLKYFRIDKRGIKSHEMDITLSHPTMIHDFAVTKNFVIIPDHQVMFKLTEMIRGGSPVIFDPNKPSRVGILSKKDVDESNMQWINVPNSFCFHFYNAWEEITKCGQTVIRLIGSCMSPPDSVFNGSGTVESIRTELSEIQLNLNTGESSRRVIVSGINLEAGQVNPKLLGQKARFVYLAISELWPKCCGIAKVDLEANEVFEFRFGGGRFGGEPCYVGADCKESEGYLMSLVRDEIEETSELVIVNASNMKQVCSIRLPTRVPYGFHGTFVSKAGLERQIMH</sequence>
<dbReference type="GO" id="GO:0046872">
    <property type="term" value="F:metal ion binding"/>
    <property type="evidence" value="ECO:0007669"/>
    <property type="project" value="UniProtKB-KW"/>
</dbReference>
<dbReference type="PANTHER" id="PTHR10543">
    <property type="entry name" value="BETA-CAROTENE DIOXYGENASE"/>
    <property type="match status" value="1"/>
</dbReference>
<name>A0AAV8TC27_9ROSI</name>
<evidence type="ECO:0000256" key="3">
    <source>
        <dbReference type="ARBA" id="ARBA00022964"/>
    </source>
</evidence>
<dbReference type="AlphaFoldDB" id="A0AAV8TC27"/>
<proteinExistence type="inferred from homology"/>